<dbReference type="PROSITE" id="PS51257">
    <property type="entry name" value="PROKAR_LIPOPROTEIN"/>
    <property type="match status" value="1"/>
</dbReference>
<feature type="region of interest" description="Disordered" evidence="1">
    <location>
        <begin position="24"/>
        <end position="100"/>
    </location>
</feature>
<name>A0A447Z6E4_9STRE</name>
<feature type="signal peptide" evidence="2">
    <location>
        <begin position="1"/>
        <end position="21"/>
    </location>
</feature>
<sequence length="224" mass="23528">MMKKWTSLALLGLTSASLLVACGSKKEENKSSAKEAQTTVKSSQKKAKAASSGKKETKATEANSQEGAQAASKDAANSGQTDAGSSSASTNKAIDSSQMVPEELVGTWTGTTEIAKDVQMTVAADGTVTTTANFYQADLNPVRTATTKAKAVQASGNVYYWETDEPGAFDALLPGIAGLGGANMKVKPGFILEEGHYTPIVFVTGLNEDFDYSKYNDFRVSLTK</sequence>
<feature type="chain" id="PRO_5039465447" evidence="2">
    <location>
        <begin position="22"/>
        <end position="224"/>
    </location>
</feature>
<feature type="compositionally biased region" description="Basic and acidic residues" evidence="1">
    <location>
        <begin position="24"/>
        <end position="33"/>
    </location>
</feature>
<keyword evidence="4" id="KW-1185">Reference proteome</keyword>
<organism evidence="3 4">
    <name type="scientific">Streptococcus viridans</name>
    <dbReference type="NCBI Taxonomy" id="78535"/>
    <lineage>
        <taxon>Bacteria</taxon>
        <taxon>Bacillati</taxon>
        <taxon>Bacillota</taxon>
        <taxon>Bacilli</taxon>
        <taxon>Lactobacillales</taxon>
        <taxon>Streptococcaceae</taxon>
        <taxon>Streptococcus</taxon>
    </lineage>
</organism>
<evidence type="ECO:0000313" key="3">
    <source>
        <dbReference type="EMBL" id="VED67922.1"/>
    </source>
</evidence>
<keyword evidence="3" id="KW-0449">Lipoprotein</keyword>
<evidence type="ECO:0000313" key="4">
    <source>
        <dbReference type="Proteomes" id="UP000270025"/>
    </source>
</evidence>
<dbReference type="KEGG" id="svf:NCTC3166_01757"/>
<keyword evidence="2" id="KW-0732">Signal</keyword>
<reference evidence="3 4" key="1">
    <citation type="submission" date="2018-12" db="EMBL/GenBank/DDBJ databases">
        <authorList>
            <consortium name="Pathogen Informatics"/>
        </authorList>
    </citation>
    <scope>NUCLEOTIDE SEQUENCE [LARGE SCALE GENOMIC DNA]</scope>
    <source>
        <strain evidence="3 4">NCTC3166</strain>
    </source>
</reference>
<evidence type="ECO:0000256" key="2">
    <source>
        <dbReference type="SAM" id="SignalP"/>
    </source>
</evidence>
<protein>
    <submittedName>
        <fullName evidence="3">Putative lipoprotein</fullName>
    </submittedName>
</protein>
<feature type="compositionally biased region" description="Polar residues" evidence="1">
    <location>
        <begin position="75"/>
        <end position="99"/>
    </location>
</feature>
<proteinExistence type="predicted"/>
<dbReference type="AlphaFoldDB" id="A0A447Z6E4"/>
<dbReference type="Proteomes" id="UP000270025">
    <property type="component" value="Chromosome"/>
</dbReference>
<dbReference type="EMBL" id="LR134266">
    <property type="protein sequence ID" value="VED67922.1"/>
    <property type="molecule type" value="Genomic_DNA"/>
</dbReference>
<evidence type="ECO:0000256" key="1">
    <source>
        <dbReference type="SAM" id="MobiDB-lite"/>
    </source>
</evidence>
<accession>A0A447Z6E4</accession>
<gene>
    <name evidence="3" type="ORF">NCTC3166_01757</name>
</gene>